<evidence type="ECO:0000313" key="21">
    <source>
        <dbReference type="Proteomes" id="UP000694891"/>
    </source>
</evidence>
<comment type="subcellular location">
    <subcellularLocation>
        <location evidence="1">Cell membrane</location>
    </subcellularLocation>
    <subcellularLocation>
        <location evidence="4">Cytoplasm</location>
        <location evidence="4">Cell cortex</location>
    </subcellularLocation>
    <subcellularLocation>
        <location evidence="2">Cytoplasm</location>
        <location evidence="2">Cytoskeleton</location>
    </subcellularLocation>
    <subcellularLocation>
        <location evidence="3">Lysosome</location>
    </subcellularLocation>
</comment>
<dbReference type="PROSITE" id="PS51860">
    <property type="entry name" value="REM_1"/>
    <property type="match status" value="1"/>
</dbReference>
<dbReference type="CDD" id="cd11911">
    <property type="entry name" value="SH3_CIP4-like"/>
    <property type="match status" value="1"/>
</dbReference>
<dbReference type="InterPro" id="IPR001452">
    <property type="entry name" value="SH3_domain"/>
</dbReference>
<dbReference type="InterPro" id="IPR057870">
    <property type="entry name" value="HR1_TOCA"/>
</dbReference>
<comment type="similarity">
    <text evidence="5">Belongs to the FNBP1 family.</text>
</comment>
<proteinExistence type="inferred from homology"/>
<dbReference type="InterPro" id="IPR011072">
    <property type="entry name" value="HR1_rho-bd"/>
</dbReference>
<dbReference type="PANTHER" id="PTHR15735">
    <property type="entry name" value="FCH AND DOUBLE SH3 DOMAINS PROTEIN"/>
    <property type="match status" value="1"/>
</dbReference>
<evidence type="ECO:0000256" key="1">
    <source>
        <dbReference type="ARBA" id="ARBA00004236"/>
    </source>
</evidence>
<reference evidence="22" key="1">
    <citation type="submission" date="2025-08" db="UniProtKB">
        <authorList>
            <consortium name="RefSeq"/>
        </authorList>
    </citation>
    <scope>IDENTIFICATION</scope>
</reference>
<keyword evidence="13" id="KW-0206">Cytoskeleton</keyword>
<keyword evidence="12" id="KW-0472">Membrane</keyword>
<evidence type="ECO:0000256" key="7">
    <source>
        <dbReference type="ARBA" id="ARBA00022475"/>
    </source>
</evidence>
<keyword evidence="21" id="KW-1185">Reference proteome</keyword>
<evidence type="ECO:0000256" key="5">
    <source>
        <dbReference type="ARBA" id="ARBA00009426"/>
    </source>
</evidence>
<feature type="domain" description="REM-1" evidence="20">
    <location>
        <begin position="230"/>
        <end position="307"/>
    </location>
</feature>
<evidence type="ECO:0000256" key="6">
    <source>
        <dbReference type="ARBA" id="ARBA00022443"/>
    </source>
</evidence>
<keyword evidence="6 15" id="KW-0728">SH3 domain</keyword>
<feature type="domain" description="SH3" evidence="18">
    <location>
        <begin position="351"/>
        <end position="411"/>
    </location>
</feature>
<dbReference type="PANTHER" id="PTHR15735:SF17">
    <property type="entry name" value="CDC42-INTERACTING PROTEIN 4"/>
    <property type="match status" value="1"/>
</dbReference>
<dbReference type="InterPro" id="IPR027267">
    <property type="entry name" value="AH/BAR_dom_sf"/>
</dbReference>
<dbReference type="AlphaFoldDB" id="A0A9Y4K9R7"/>
<dbReference type="CDD" id="cd11628">
    <property type="entry name" value="HR1_CIP4_FNBP1L"/>
    <property type="match status" value="1"/>
</dbReference>
<evidence type="ECO:0000259" key="18">
    <source>
        <dbReference type="PROSITE" id="PS50002"/>
    </source>
</evidence>
<evidence type="ECO:0000259" key="20">
    <source>
        <dbReference type="PROSITE" id="PS51860"/>
    </source>
</evidence>
<keyword evidence="14" id="KW-0458">Lysosome</keyword>
<gene>
    <name evidence="22" type="primary">trip10b</name>
</gene>
<accession>A0A9Y4K9R7</accession>
<keyword evidence="22" id="KW-0675">Receptor</keyword>
<name>A0A9Y4K9R7_9TELE</name>
<dbReference type="SMART" id="SM00055">
    <property type="entry name" value="FCH"/>
    <property type="match status" value="1"/>
</dbReference>
<dbReference type="Gene3D" id="1.20.1270.60">
    <property type="entry name" value="Arfaptin homology (AH) domain/BAR domain"/>
    <property type="match status" value="1"/>
</dbReference>
<evidence type="ECO:0000256" key="17">
    <source>
        <dbReference type="SAM" id="Coils"/>
    </source>
</evidence>
<keyword evidence="9" id="KW-0254">Endocytosis</keyword>
<dbReference type="PROSITE" id="PS51741">
    <property type="entry name" value="F_BAR"/>
    <property type="match status" value="1"/>
</dbReference>
<evidence type="ECO:0000256" key="11">
    <source>
        <dbReference type="ARBA" id="ARBA00023121"/>
    </source>
</evidence>
<evidence type="ECO:0000256" key="14">
    <source>
        <dbReference type="ARBA" id="ARBA00023228"/>
    </source>
</evidence>
<dbReference type="GO" id="GO:0006897">
    <property type="term" value="P:endocytosis"/>
    <property type="evidence" value="ECO:0007669"/>
    <property type="project" value="UniProtKB-KW"/>
</dbReference>
<protein>
    <submittedName>
        <fullName evidence="22">Thyroid hormone receptor interactor 10b</fullName>
    </submittedName>
</protein>
<keyword evidence="7" id="KW-1003">Cell membrane</keyword>
<dbReference type="SUPFAM" id="SSF50044">
    <property type="entry name" value="SH3-domain"/>
    <property type="match status" value="1"/>
</dbReference>
<evidence type="ECO:0000256" key="8">
    <source>
        <dbReference type="ARBA" id="ARBA00022490"/>
    </source>
</evidence>
<evidence type="ECO:0000313" key="22">
    <source>
        <dbReference type="RefSeq" id="XP_008290679.1"/>
    </source>
</evidence>
<dbReference type="Pfam" id="PF00611">
    <property type="entry name" value="FCH"/>
    <property type="match status" value="1"/>
</dbReference>
<organism evidence="21 22">
    <name type="scientific">Stegastes partitus</name>
    <name type="common">bicolor damselfish</name>
    <dbReference type="NCBI Taxonomy" id="144197"/>
    <lineage>
        <taxon>Eukaryota</taxon>
        <taxon>Metazoa</taxon>
        <taxon>Chordata</taxon>
        <taxon>Craniata</taxon>
        <taxon>Vertebrata</taxon>
        <taxon>Euteleostomi</taxon>
        <taxon>Actinopterygii</taxon>
        <taxon>Neopterygii</taxon>
        <taxon>Teleostei</taxon>
        <taxon>Neoteleostei</taxon>
        <taxon>Acanthomorphata</taxon>
        <taxon>Ovalentaria</taxon>
        <taxon>Pomacentridae</taxon>
        <taxon>Stegastes</taxon>
    </lineage>
</organism>
<dbReference type="Proteomes" id="UP000694891">
    <property type="component" value="Unplaced"/>
</dbReference>
<evidence type="ECO:0000256" key="3">
    <source>
        <dbReference type="ARBA" id="ARBA00004371"/>
    </source>
</evidence>
<sequence>MDWGTDLWDQYDVIDKHTQSGLDLVDRYIKFVKERTEIEQNYAKQLRSLSKKYAKRGSKDEQDCKFSNHASFQEILNELNDYAGQRELIAENMMTAICVELTKYLQDIKQERKTHLSDAKKAQQTLESSFKQLESVSPTLLFADIYFADIIDFERGFLTDSILFIEQHKSGFERPGDVEFEDYTQGIKPATSESSLHPPKVRAKLWPFSKKHKTTHAEKHMPPAAEDFSHLPPEQRKKRLQAKIDDITKELQKTQDQSDALEKMKGVYEQNPQMGDPSSLEPQITETAQTIGRLKGELAKYEAWLSEAVGGEESSNTVNNNAQHSVSSAVTADPSQNIYTEFDYEFDDVESPIGQCTALYTFEGNSEGTISITEGELLSVMEEDKGDGWMRVLRGNGEEGYIPSSYVKLTP</sequence>
<keyword evidence="10 16" id="KW-0175">Coiled coil</keyword>
<dbReference type="CTD" id="108179043"/>
<dbReference type="GO" id="GO:0007165">
    <property type="term" value="P:signal transduction"/>
    <property type="evidence" value="ECO:0007669"/>
    <property type="project" value="InterPro"/>
</dbReference>
<dbReference type="InterPro" id="IPR057871">
    <property type="entry name" value="HR1_CIP4_FNBP1L"/>
</dbReference>
<dbReference type="InterPro" id="IPR031160">
    <property type="entry name" value="F_BAR_dom"/>
</dbReference>
<dbReference type="Pfam" id="PF25610">
    <property type="entry name" value="HR1_TOCA"/>
    <property type="match status" value="1"/>
</dbReference>
<evidence type="ECO:0000256" key="15">
    <source>
        <dbReference type="PROSITE-ProRule" id="PRU00192"/>
    </source>
</evidence>
<dbReference type="GeneID" id="103365112"/>
<evidence type="ECO:0000256" key="4">
    <source>
        <dbReference type="ARBA" id="ARBA00004544"/>
    </source>
</evidence>
<dbReference type="SMART" id="SM00326">
    <property type="entry name" value="SH3"/>
    <property type="match status" value="1"/>
</dbReference>
<dbReference type="InterPro" id="IPR036028">
    <property type="entry name" value="SH3-like_dom_sf"/>
</dbReference>
<evidence type="ECO:0000259" key="19">
    <source>
        <dbReference type="PROSITE" id="PS51741"/>
    </source>
</evidence>
<evidence type="ECO:0000256" key="9">
    <source>
        <dbReference type="ARBA" id="ARBA00022583"/>
    </source>
</evidence>
<keyword evidence="11" id="KW-0446">Lipid-binding</keyword>
<dbReference type="GO" id="GO:0005764">
    <property type="term" value="C:lysosome"/>
    <property type="evidence" value="ECO:0007669"/>
    <property type="project" value="UniProtKB-SubCell"/>
</dbReference>
<evidence type="ECO:0000256" key="10">
    <source>
        <dbReference type="ARBA" id="ARBA00023054"/>
    </source>
</evidence>
<dbReference type="Gene3D" id="2.30.30.40">
    <property type="entry name" value="SH3 Domains"/>
    <property type="match status" value="1"/>
</dbReference>
<dbReference type="GO" id="GO:0005856">
    <property type="term" value="C:cytoskeleton"/>
    <property type="evidence" value="ECO:0007669"/>
    <property type="project" value="UniProtKB-SubCell"/>
</dbReference>
<evidence type="ECO:0000256" key="12">
    <source>
        <dbReference type="ARBA" id="ARBA00023136"/>
    </source>
</evidence>
<keyword evidence="8" id="KW-0963">Cytoplasm</keyword>
<dbReference type="InterPro" id="IPR001060">
    <property type="entry name" value="FCH_dom"/>
</dbReference>
<dbReference type="RefSeq" id="XP_008290679.1">
    <property type="nucleotide sequence ID" value="XM_008292457.1"/>
</dbReference>
<dbReference type="SUPFAM" id="SSF103657">
    <property type="entry name" value="BAR/IMD domain-like"/>
    <property type="match status" value="1"/>
</dbReference>
<feature type="domain" description="F-BAR" evidence="19">
    <location>
        <begin position="1"/>
        <end position="135"/>
    </location>
</feature>
<evidence type="ECO:0000256" key="2">
    <source>
        <dbReference type="ARBA" id="ARBA00004245"/>
    </source>
</evidence>
<dbReference type="Gene3D" id="6.10.140.470">
    <property type="match status" value="1"/>
</dbReference>
<dbReference type="GO" id="GO:0005886">
    <property type="term" value="C:plasma membrane"/>
    <property type="evidence" value="ECO:0007669"/>
    <property type="project" value="UniProtKB-SubCell"/>
</dbReference>
<evidence type="ECO:0000256" key="16">
    <source>
        <dbReference type="PROSITE-ProRule" id="PRU01077"/>
    </source>
</evidence>
<feature type="coiled-coil region" evidence="17">
    <location>
        <begin position="237"/>
        <end position="271"/>
    </location>
</feature>
<dbReference type="Pfam" id="PF00018">
    <property type="entry name" value="SH3_1"/>
    <property type="match status" value="1"/>
</dbReference>
<dbReference type="PROSITE" id="PS50002">
    <property type="entry name" value="SH3"/>
    <property type="match status" value="1"/>
</dbReference>
<dbReference type="GO" id="GO:0005938">
    <property type="term" value="C:cell cortex"/>
    <property type="evidence" value="ECO:0007669"/>
    <property type="project" value="UniProtKB-SubCell"/>
</dbReference>
<evidence type="ECO:0000256" key="13">
    <source>
        <dbReference type="ARBA" id="ARBA00023212"/>
    </source>
</evidence>
<dbReference type="GO" id="GO:0008289">
    <property type="term" value="F:lipid binding"/>
    <property type="evidence" value="ECO:0007669"/>
    <property type="project" value="UniProtKB-KW"/>
</dbReference>
<dbReference type="FunFam" id="2.30.30.40:FF:000203">
    <property type="entry name" value="Cdc42-interacting protein 4, isoform F"/>
    <property type="match status" value="1"/>
</dbReference>